<dbReference type="Proteomes" id="UP001147733">
    <property type="component" value="Unassembled WGS sequence"/>
</dbReference>
<dbReference type="Pfam" id="PF24883">
    <property type="entry name" value="NPHP3_N"/>
    <property type="match status" value="1"/>
</dbReference>
<dbReference type="SUPFAM" id="SSF48403">
    <property type="entry name" value="Ankyrin repeat"/>
    <property type="match status" value="1"/>
</dbReference>
<dbReference type="EMBL" id="JAPQKT010000001">
    <property type="protein sequence ID" value="KAJ5242231.1"/>
    <property type="molecule type" value="Genomic_DNA"/>
</dbReference>
<dbReference type="PANTHER" id="PTHR10039:SF14">
    <property type="entry name" value="NACHT DOMAIN-CONTAINING PROTEIN"/>
    <property type="match status" value="1"/>
</dbReference>
<dbReference type="InterPro" id="IPR035994">
    <property type="entry name" value="Nucleoside_phosphorylase_sf"/>
</dbReference>
<feature type="repeat" description="ANK" evidence="2">
    <location>
        <begin position="918"/>
        <end position="946"/>
    </location>
</feature>
<dbReference type="Pfam" id="PF22939">
    <property type="entry name" value="WHD_GPIID"/>
    <property type="match status" value="1"/>
</dbReference>
<protein>
    <submittedName>
        <fullName evidence="5">Ankyrin repeat protein</fullName>
    </submittedName>
</protein>
<reference evidence="5" key="1">
    <citation type="submission" date="2022-11" db="EMBL/GenBank/DDBJ databases">
        <authorList>
            <person name="Petersen C."/>
        </authorList>
    </citation>
    <scope>NUCLEOTIDE SEQUENCE</scope>
    <source>
        <strain evidence="5">IBT 23319</strain>
    </source>
</reference>
<dbReference type="RefSeq" id="XP_056505235.1">
    <property type="nucleotide sequence ID" value="XM_056639478.1"/>
</dbReference>
<dbReference type="InterPro" id="IPR056884">
    <property type="entry name" value="NPHP3-like_N"/>
</dbReference>
<dbReference type="Gene3D" id="3.40.50.300">
    <property type="entry name" value="P-loop containing nucleotide triphosphate hydrolases"/>
    <property type="match status" value="1"/>
</dbReference>
<dbReference type="Gene3D" id="3.40.50.1580">
    <property type="entry name" value="Nucleoside phosphorylase domain"/>
    <property type="match status" value="1"/>
</dbReference>
<dbReference type="InterPro" id="IPR054471">
    <property type="entry name" value="GPIID_WHD"/>
</dbReference>
<feature type="repeat" description="ANK" evidence="2">
    <location>
        <begin position="852"/>
        <end position="884"/>
    </location>
</feature>
<dbReference type="InterPro" id="IPR027417">
    <property type="entry name" value="P-loop_NTPase"/>
</dbReference>
<dbReference type="InterPro" id="IPR036770">
    <property type="entry name" value="Ankyrin_rpt-contain_sf"/>
</dbReference>
<dbReference type="Pfam" id="PF12796">
    <property type="entry name" value="Ank_2"/>
    <property type="match status" value="2"/>
</dbReference>
<sequence>MTTHDDYTVGWVCTLPVEVEAAKAMLDRIHADLHTDSGVSDTNNYVLGGINNHNVVLAYPSLSVGTASSLAAVITQMRARFRSIRCSLIVGTGGGVPSMKEDIRLGDIVVGKPTSDRPGLIHYESGREESVEKTYMRSETSNGLPDILQTATSKAETNHILGETQIARYISEVVQKDPLTFGHPGPEQDVLFEPDYNHIITRSAESGCAYCESNRVTLRPTRSNRIPKVHYGVVAYADRPICHGIARDELARNHGILSFFTGEAGLISLMKCLVIRGISDYADSHKNQLWQGYAAVTAAAYAKEILLLIPTAPKPVSLEGDIYAVATSALDALLLTRPDVDRSSLIALKGGRVNGTCEWLVQHSKYQEWLEGSGSPLWISGGPGKGKTMLGIYLTEKLQPVVDTSHGILLYYFCSNRDRNRNTAIAIMRGIIHQWLTLRPQLAQHIKTWFEVSETAKYTISSFDSLWRVFMILLHQSGTCQVVCVLDGLDECENRSLQQLLDALEEYFPNHTEDESLERVLKLIILSRPQPMILENKLGGYRRIRLDESTTEVGEDVERYISAKVKELESEQNLSEYMLREVQQTLRAGAEGTFLWVGFVADELKGRSWEKIKRILEGVPKGLGGIYQRLLQQVEAKEELVAILQWVVLASRPLTVDELALAAGIKASNGLTPVQVTKSRLASCGLLIKFDGDVVNLVHESAKDFFQSEKVKTDGIRMFYMDQMTHRTLLRTCIELIERNYNSSGSIKIVSRHNTLLAYASLHWPEHFRHASDLNDRSSALSSQFFQEKSPVRDDWWSFYWDQENYGGAPPSFTLMHLAAFFGNLAWAKMILKGHSTYRVKFRHLTSRKDNYGRTPLFWAATRGHRDMVKLLLDHGAHVNSKDRSKLTALHIAVTGDHKDVVALLLDRSARIESKGSHGDTPLIRAIQANSTDIISLLLERGARVDELPIPPGVASLKRPTEPLEERTKQLLGLQEQLLAARYEDSSRLVDFTINALTLSFKFSPILHLVTLYLKHSSMGRWEVMNVLQDLVKNNRTTRLRKWAESYIQFGTQLVEARNARNLTNMTGLSVLVFQVVSTPDLEALLVIGVLVGSSVILAAAQQAWKEGVDISARTFAQFASLAYQRDAQESLHYGVREFLVDFDHSIWSGRNAENVSRTVVLFSTHFAILDTQDPQPIKYFSTVIAEYYERFIGGVYEEQLFNDASQACANELSDVSDSHDSHRLLLFLTAILQFSQRSRDKGQERFLNMLPASCLILCQKAPSAHQWLIAEAVPKTMSALISLQQEEHIRKSAFKALVEFLIIGRQYKLPLPIFLQETLKRNLGAIDGVDGVLRQIQSV</sequence>
<evidence type="ECO:0000256" key="2">
    <source>
        <dbReference type="PROSITE-ProRule" id="PRU00023"/>
    </source>
</evidence>
<feature type="domain" description="Nephrocystin 3-like N-terminal" evidence="4">
    <location>
        <begin position="355"/>
        <end position="528"/>
    </location>
</feature>
<dbReference type="Gene3D" id="1.25.40.20">
    <property type="entry name" value="Ankyrin repeat-containing domain"/>
    <property type="match status" value="1"/>
</dbReference>
<dbReference type="SMART" id="SM00248">
    <property type="entry name" value="ANK"/>
    <property type="match status" value="3"/>
</dbReference>
<dbReference type="GO" id="GO:0003824">
    <property type="term" value="F:catalytic activity"/>
    <property type="evidence" value="ECO:0007669"/>
    <property type="project" value="InterPro"/>
</dbReference>
<dbReference type="OrthoDB" id="20872at2759"/>
<keyword evidence="2" id="KW-0040">ANK repeat</keyword>
<evidence type="ECO:0000313" key="5">
    <source>
        <dbReference type="EMBL" id="KAJ5242231.1"/>
    </source>
</evidence>
<gene>
    <name evidence="5" type="ORF">N7469_000558</name>
</gene>
<evidence type="ECO:0000259" key="3">
    <source>
        <dbReference type="Pfam" id="PF22939"/>
    </source>
</evidence>
<dbReference type="SUPFAM" id="SSF52540">
    <property type="entry name" value="P-loop containing nucleoside triphosphate hydrolases"/>
    <property type="match status" value="1"/>
</dbReference>
<organism evidence="5 6">
    <name type="scientific">Penicillium citrinum</name>
    <dbReference type="NCBI Taxonomy" id="5077"/>
    <lineage>
        <taxon>Eukaryota</taxon>
        <taxon>Fungi</taxon>
        <taxon>Dikarya</taxon>
        <taxon>Ascomycota</taxon>
        <taxon>Pezizomycotina</taxon>
        <taxon>Eurotiomycetes</taxon>
        <taxon>Eurotiomycetidae</taxon>
        <taxon>Eurotiales</taxon>
        <taxon>Aspergillaceae</taxon>
        <taxon>Penicillium</taxon>
    </lineage>
</organism>
<dbReference type="PANTHER" id="PTHR10039">
    <property type="entry name" value="AMELOGENIN"/>
    <property type="match status" value="1"/>
</dbReference>
<keyword evidence="6" id="KW-1185">Reference proteome</keyword>
<proteinExistence type="predicted"/>
<dbReference type="GeneID" id="81378645"/>
<feature type="domain" description="GPI inositol-deacylase winged helix" evidence="3">
    <location>
        <begin position="628"/>
        <end position="714"/>
    </location>
</feature>
<evidence type="ECO:0000256" key="1">
    <source>
        <dbReference type="ARBA" id="ARBA00022737"/>
    </source>
</evidence>
<accession>A0A9W9TUT9</accession>
<evidence type="ECO:0000259" key="4">
    <source>
        <dbReference type="Pfam" id="PF24883"/>
    </source>
</evidence>
<dbReference type="PROSITE" id="PS50088">
    <property type="entry name" value="ANK_REPEAT"/>
    <property type="match status" value="3"/>
</dbReference>
<feature type="repeat" description="ANK" evidence="2">
    <location>
        <begin position="885"/>
        <end position="917"/>
    </location>
</feature>
<comment type="caution">
    <text evidence="5">The sequence shown here is derived from an EMBL/GenBank/DDBJ whole genome shotgun (WGS) entry which is preliminary data.</text>
</comment>
<evidence type="ECO:0000313" key="6">
    <source>
        <dbReference type="Proteomes" id="UP001147733"/>
    </source>
</evidence>
<dbReference type="PROSITE" id="PS50297">
    <property type="entry name" value="ANK_REP_REGION"/>
    <property type="match status" value="3"/>
</dbReference>
<dbReference type="InterPro" id="IPR002110">
    <property type="entry name" value="Ankyrin_rpt"/>
</dbReference>
<dbReference type="SUPFAM" id="SSF53167">
    <property type="entry name" value="Purine and uridine phosphorylases"/>
    <property type="match status" value="1"/>
</dbReference>
<keyword evidence="1" id="KW-0677">Repeat</keyword>
<name>A0A9W9TUT9_PENCI</name>
<reference evidence="5" key="2">
    <citation type="journal article" date="2023" name="IMA Fungus">
        <title>Comparative genomic study of the Penicillium genus elucidates a diverse pangenome and 15 lateral gene transfer events.</title>
        <authorList>
            <person name="Petersen C."/>
            <person name="Sorensen T."/>
            <person name="Nielsen M.R."/>
            <person name="Sondergaard T.E."/>
            <person name="Sorensen J.L."/>
            <person name="Fitzpatrick D.A."/>
            <person name="Frisvad J.C."/>
            <person name="Nielsen K.L."/>
        </authorList>
    </citation>
    <scope>NUCLEOTIDE SEQUENCE</scope>
    <source>
        <strain evidence="5">IBT 23319</strain>
    </source>
</reference>
<dbReference type="GO" id="GO:0009116">
    <property type="term" value="P:nucleoside metabolic process"/>
    <property type="evidence" value="ECO:0007669"/>
    <property type="project" value="InterPro"/>
</dbReference>